<keyword evidence="1" id="KW-0813">Transport</keyword>
<accession>A0A1M7F3Y2</accession>
<proteinExistence type="predicted"/>
<protein>
    <submittedName>
        <fullName evidence="5">Phospholipid/cholesterol/gamma-HCH transport system ATP-binding protein</fullName>
    </submittedName>
</protein>
<dbReference type="InterPro" id="IPR003593">
    <property type="entry name" value="AAA+_ATPase"/>
</dbReference>
<dbReference type="STRING" id="29571.SAMN05878437_0635"/>
<feature type="domain" description="ABC transporter" evidence="4">
    <location>
        <begin position="7"/>
        <end position="243"/>
    </location>
</feature>
<dbReference type="InterPro" id="IPR027417">
    <property type="entry name" value="P-loop_NTPase"/>
</dbReference>
<dbReference type="InParanoid" id="A0A1M7F3Y2"/>
<dbReference type="Pfam" id="PF00005">
    <property type="entry name" value="ABC_tran"/>
    <property type="match status" value="1"/>
</dbReference>
<evidence type="ECO:0000313" key="6">
    <source>
        <dbReference type="Proteomes" id="UP000190911"/>
    </source>
</evidence>
<dbReference type="InterPro" id="IPR003439">
    <property type="entry name" value="ABC_transporter-like_ATP-bd"/>
</dbReference>
<dbReference type="RefSeq" id="WP_079551237.1">
    <property type="nucleotide sequence ID" value="NZ_LT670847.1"/>
</dbReference>
<dbReference type="GO" id="GO:0016887">
    <property type="term" value="F:ATP hydrolysis activity"/>
    <property type="evidence" value="ECO:0007669"/>
    <property type="project" value="InterPro"/>
</dbReference>
<keyword evidence="2" id="KW-0547">Nucleotide-binding</keyword>
<dbReference type="PANTHER" id="PTHR43023">
    <property type="entry name" value="PROTEIN TRIGALACTOSYLDIACYLGLYCEROL 3, CHLOROPLASTIC"/>
    <property type="match status" value="1"/>
</dbReference>
<evidence type="ECO:0000256" key="1">
    <source>
        <dbReference type="ARBA" id="ARBA00022448"/>
    </source>
</evidence>
<dbReference type="GO" id="GO:0005524">
    <property type="term" value="F:ATP binding"/>
    <property type="evidence" value="ECO:0007669"/>
    <property type="project" value="UniProtKB-KW"/>
</dbReference>
<dbReference type="PANTHER" id="PTHR43023:SF6">
    <property type="entry name" value="INTERMEMBRANE PHOSPHOLIPID TRANSPORT SYSTEM ATP-BINDING PROTEIN MLAF"/>
    <property type="match status" value="1"/>
</dbReference>
<dbReference type="AlphaFoldDB" id="A0A1M7F3Y2"/>
<evidence type="ECO:0000259" key="4">
    <source>
        <dbReference type="PROSITE" id="PS50893"/>
    </source>
</evidence>
<dbReference type="FunCoup" id="A0A1M7F3Y2">
    <property type="interactions" value="331"/>
</dbReference>
<evidence type="ECO:0000256" key="2">
    <source>
        <dbReference type="ARBA" id="ARBA00022741"/>
    </source>
</evidence>
<keyword evidence="6" id="KW-1185">Reference proteome</keyword>
<dbReference type="SUPFAM" id="SSF52540">
    <property type="entry name" value="P-loop containing nucleoside triphosphate hydrolases"/>
    <property type="match status" value="1"/>
</dbReference>
<keyword evidence="3 5" id="KW-0067">ATP-binding</keyword>
<name>A0A1M7F3Y2_9GAMM</name>
<dbReference type="PROSITE" id="PS50893">
    <property type="entry name" value="ABC_TRANSPORTER_2"/>
    <property type="match status" value="1"/>
</dbReference>
<dbReference type="InterPro" id="IPR017871">
    <property type="entry name" value="ABC_transporter-like_CS"/>
</dbReference>
<sequence>MTESAFIEVENLHFSRGGRAIFRGVNLSIPRGKITAIMGPSGTGKTTLLKLIGGQLTPDKGRVLIDGQDVHRLSRKALFGLRRRMGMLFQSGALFSDLDVFENVAFPLRVHTDLPDAMIRDIVLLKLQAVGLRGAHALTPAELSGGMARRVALARAVVLDPELILYDEPFVGQDPIAMGVLVQLIKRLSEALSLTSVVVSHDIKETMSIADYLYLIADGEIVAHGTPASLDTHEDARVSQFMHGEPDGPVPFHYPAPPYYRDILGADTTTTTTTTTRTG</sequence>
<dbReference type="SMART" id="SM00382">
    <property type="entry name" value="AAA"/>
    <property type="match status" value="1"/>
</dbReference>
<gene>
    <name evidence="5" type="ORF">SAMN05878437_0635</name>
</gene>
<evidence type="ECO:0000256" key="3">
    <source>
        <dbReference type="ARBA" id="ARBA00022840"/>
    </source>
</evidence>
<dbReference type="Proteomes" id="UP000190911">
    <property type="component" value="Chromosome I"/>
</dbReference>
<evidence type="ECO:0000313" key="5">
    <source>
        <dbReference type="EMBL" id="SHL98703.1"/>
    </source>
</evidence>
<dbReference type="CDD" id="cd03261">
    <property type="entry name" value="ABC_Org_Solvent_Resistant"/>
    <property type="match status" value="1"/>
</dbReference>
<dbReference type="PROSITE" id="PS00211">
    <property type="entry name" value="ABC_TRANSPORTER_1"/>
    <property type="match status" value="1"/>
</dbReference>
<reference evidence="5 6" key="1">
    <citation type="submission" date="2016-11" db="EMBL/GenBank/DDBJ databases">
        <authorList>
            <person name="Jaros S."/>
            <person name="Januszkiewicz K."/>
            <person name="Wedrychowicz H."/>
        </authorList>
    </citation>
    <scope>NUCLEOTIDE SEQUENCE [LARGE SCALE GENOMIC DNA]</scope>
    <source>
        <strain evidence="5 6">ACAM 12</strain>
    </source>
</reference>
<dbReference type="OrthoDB" id="9802264at2"/>
<organism evidence="5 6">
    <name type="scientific">Vreelandella subglaciescola</name>
    <dbReference type="NCBI Taxonomy" id="29571"/>
    <lineage>
        <taxon>Bacteria</taxon>
        <taxon>Pseudomonadati</taxon>
        <taxon>Pseudomonadota</taxon>
        <taxon>Gammaproteobacteria</taxon>
        <taxon>Oceanospirillales</taxon>
        <taxon>Halomonadaceae</taxon>
        <taxon>Vreelandella</taxon>
    </lineage>
</organism>
<dbReference type="EMBL" id="LT670847">
    <property type="protein sequence ID" value="SHL98703.1"/>
    <property type="molecule type" value="Genomic_DNA"/>
</dbReference>
<dbReference type="Gene3D" id="3.40.50.300">
    <property type="entry name" value="P-loop containing nucleotide triphosphate hydrolases"/>
    <property type="match status" value="1"/>
</dbReference>